<keyword evidence="1" id="KW-0812">Transmembrane</keyword>
<dbReference type="AlphaFoldDB" id="A0A8J3B6G7"/>
<feature type="transmembrane region" description="Helical" evidence="1">
    <location>
        <begin position="101"/>
        <end position="120"/>
    </location>
</feature>
<accession>A0A8J3B6G7</accession>
<evidence type="ECO:0000256" key="1">
    <source>
        <dbReference type="SAM" id="Phobius"/>
    </source>
</evidence>
<feature type="transmembrane region" description="Helical" evidence="1">
    <location>
        <begin position="294"/>
        <end position="318"/>
    </location>
</feature>
<feature type="transmembrane region" description="Helical" evidence="1">
    <location>
        <begin position="259"/>
        <end position="282"/>
    </location>
</feature>
<feature type="transmembrane region" description="Helical" evidence="1">
    <location>
        <begin position="38"/>
        <end position="55"/>
    </location>
</feature>
<feature type="transmembrane region" description="Helical" evidence="1">
    <location>
        <begin position="172"/>
        <end position="189"/>
    </location>
</feature>
<keyword evidence="3" id="KW-1185">Reference proteome</keyword>
<feature type="transmembrane region" description="Helical" evidence="1">
    <location>
        <begin position="234"/>
        <end position="253"/>
    </location>
</feature>
<dbReference type="EMBL" id="BMOF01000017">
    <property type="protein sequence ID" value="GGJ99004.1"/>
    <property type="molecule type" value="Genomic_DNA"/>
</dbReference>
<dbReference type="InterPro" id="IPR010293">
    <property type="entry name" value="Sbt_1"/>
</dbReference>
<gene>
    <name evidence="2" type="ORF">GCM10007043_11280</name>
</gene>
<comment type="caution">
    <text evidence="2">The sequence shown here is derived from an EMBL/GenBank/DDBJ whole genome shotgun (WGS) entry which is preliminary data.</text>
</comment>
<name>A0A8J3B6G7_9BACI</name>
<feature type="transmembrane region" description="Helical" evidence="1">
    <location>
        <begin position="132"/>
        <end position="152"/>
    </location>
</feature>
<dbReference type="PANTHER" id="PTHR40400:SF1">
    <property type="entry name" value="SLR1512 PROTEIN"/>
    <property type="match status" value="1"/>
</dbReference>
<feature type="transmembrane region" description="Helical" evidence="1">
    <location>
        <begin position="12"/>
        <end position="31"/>
    </location>
</feature>
<feature type="transmembrane region" description="Helical" evidence="1">
    <location>
        <begin position="67"/>
        <end position="89"/>
    </location>
</feature>
<feature type="transmembrane region" description="Helical" evidence="1">
    <location>
        <begin position="201"/>
        <end position="222"/>
    </location>
</feature>
<evidence type="ECO:0000313" key="3">
    <source>
        <dbReference type="Proteomes" id="UP000637720"/>
    </source>
</evidence>
<dbReference type="PANTHER" id="PTHR40400">
    <property type="entry name" value="SLR1512 PROTEIN"/>
    <property type="match status" value="1"/>
</dbReference>
<organism evidence="2 3">
    <name type="scientific">Calditerricola satsumensis</name>
    <dbReference type="NCBI Taxonomy" id="373054"/>
    <lineage>
        <taxon>Bacteria</taxon>
        <taxon>Bacillati</taxon>
        <taxon>Bacillota</taxon>
        <taxon>Bacilli</taxon>
        <taxon>Bacillales</taxon>
        <taxon>Bacillaceae</taxon>
        <taxon>Calditerricola</taxon>
    </lineage>
</organism>
<protein>
    <submittedName>
        <fullName evidence="2">Sodium-dependent bicarbonate transport family permease</fullName>
    </submittedName>
</protein>
<keyword evidence="1" id="KW-0472">Membrane</keyword>
<evidence type="ECO:0000313" key="2">
    <source>
        <dbReference type="EMBL" id="GGJ99004.1"/>
    </source>
</evidence>
<dbReference type="RefSeq" id="WP_188817072.1">
    <property type="nucleotide sequence ID" value="NZ_BMOF01000017.1"/>
</dbReference>
<dbReference type="Proteomes" id="UP000637720">
    <property type="component" value="Unassembled WGS sequence"/>
</dbReference>
<dbReference type="Pfam" id="PF05982">
    <property type="entry name" value="Sbt_1"/>
    <property type="match status" value="1"/>
</dbReference>
<reference evidence="2" key="1">
    <citation type="journal article" date="2014" name="Int. J. Syst. Evol. Microbiol.">
        <title>Complete genome sequence of Corynebacterium casei LMG S-19264T (=DSM 44701T), isolated from a smear-ripened cheese.</title>
        <authorList>
            <consortium name="US DOE Joint Genome Institute (JGI-PGF)"/>
            <person name="Walter F."/>
            <person name="Albersmeier A."/>
            <person name="Kalinowski J."/>
            <person name="Ruckert C."/>
        </authorList>
    </citation>
    <scope>NUCLEOTIDE SEQUENCE</scope>
    <source>
        <strain evidence="2">JCM 14719</strain>
    </source>
</reference>
<proteinExistence type="predicted"/>
<sequence length="322" mass="33863">MEQALAIAKANLLSPLVLFFVLGILAVLVNSDLRVPEALYNGYTMIILLTIGIKGGAELAHAPLGTVLPILAAALGLSALMVVLAYAVLRRLYRFGPDNAAAIAAHYGSVSAVTFAAATSFLQAQGIAYERYLSIVLAVLESPAILLGILLYKWSTHNGSGIRLGGIIKEAVFGKSIFLLLGGIVIGMISNENGIQGIKPLFGDLFYGLLCIFLLHMGMVSCQNLRRLEGFHPLRFSFAFVFPVIGGTLGVFVGKMLGMSLGGATLLGVLTASASYIAAPAAISQAIPSANPGLYLSASIGFTLPFNLIVGIPTYFWMANVL</sequence>
<keyword evidence="1" id="KW-1133">Transmembrane helix</keyword>
<reference evidence="2" key="2">
    <citation type="submission" date="2020-09" db="EMBL/GenBank/DDBJ databases">
        <authorList>
            <person name="Sun Q."/>
            <person name="Ohkuma M."/>
        </authorList>
    </citation>
    <scope>NUCLEOTIDE SEQUENCE</scope>
    <source>
        <strain evidence="2">JCM 14719</strain>
    </source>
</reference>